<dbReference type="GO" id="GO:0048477">
    <property type="term" value="P:oogenesis"/>
    <property type="evidence" value="ECO:0007669"/>
    <property type="project" value="UniProtKB-KW"/>
</dbReference>
<proteinExistence type="predicted"/>
<keyword evidence="3" id="KW-0677">Repeat</keyword>
<evidence type="ECO:0000256" key="6">
    <source>
        <dbReference type="ARBA" id="ARBA00023140"/>
    </source>
</evidence>
<dbReference type="Pfam" id="PF00076">
    <property type="entry name" value="RRM_1"/>
    <property type="match status" value="1"/>
</dbReference>
<evidence type="ECO:0000256" key="8">
    <source>
        <dbReference type="ARBA" id="ARBA00030116"/>
    </source>
</evidence>
<dbReference type="GO" id="GO:1905762">
    <property type="term" value="F:CCR4-NOT complex binding"/>
    <property type="evidence" value="ECO:0007669"/>
    <property type="project" value="TreeGrafter"/>
</dbReference>
<feature type="domain" description="HTH OST-type" evidence="12">
    <location>
        <begin position="1216"/>
        <end position="1283"/>
    </location>
</feature>
<gene>
    <name evidence="13" type="ORF">OS493_003095</name>
</gene>
<dbReference type="CDD" id="cd10910">
    <property type="entry name" value="PIN_limkain_b1_N_like"/>
    <property type="match status" value="1"/>
</dbReference>
<dbReference type="SMART" id="SM00360">
    <property type="entry name" value="RRM"/>
    <property type="match status" value="2"/>
</dbReference>
<name>A0A9W9YJQ3_9CNID</name>
<feature type="region of interest" description="Disordered" evidence="10">
    <location>
        <begin position="640"/>
        <end position="682"/>
    </location>
</feature>
<evidence type="ECO:0000256" key="7">
    <source>
        <dbReference type="ARBA" id="ARBA00023254"/>
    </source>
</evidence>
<feature type="domain" description="HTH OST-type" evidence="12">
    <location>
        <begin position="1053"/>
        <end position="1129"/>
    </location>
</feature>
<dbReference type="Pfam" id="PF11608">
    <property type="entry name" value="RRM_MARF1"/>
    <property type="match status" value="1"/>
</dbReference>
<feature type="compositionally biased region" description="Acidic residues" evidence="10">
    <location>
        <begin position="719"/>
        <end position="729"/>
    </location>
</feature>
<protein>
    <recommendedName>
        <fullName evidence="2">Meiosis regulator and mRNA stability factor 1</fullName>
    </recommendedName>
    <alternativeName>
        <fullName evidence="8">Limkain-b1</fullName>
    </alternativeName>
</protein>
<keyword evidence="5" id="KW-0221">Differentiation</keyword>
<dbReference type="PANTHER" id="PTHR14379">
    <property type="entry name" value="LIMKAIN B LKAP"/>
    <property type="match status" value="1"/>
</dbReference>
<keyword evidence="5" id="KW-0896">Oogenesis</keyword>
<organism evidence="13 14">
    <name type="scientific">Desmophyllum pertusum</name>
    <dbReference type="NCBI Taxonomy" id="174260"/>
    <lineage>
        <taxon>Eukaryota</taxon>
        <taxon>Metazoa</taxon>
        <taxon>Cnidaria</taxon>
        <taxon>Anthozoa</taxon>
        <taxon>Hexacorallia</taxon>
        <taxon>Scleractinia</taxon>
        <taxon>Caryophylliina</taxon>
        <taxon>Caryophylliidae</taxon>
        <taxon>Desmophyllum</taxon>
    </lineage>
</organism>
<dbReference type="InterPro" id="IPR034189">
    <property type="entry name" value="MARF1_RRM1"/>
</dbReference>
<dbReference type="InterPro" id="IPR012677">
    <property type="entry name" value="Nucleotide-bd_a/b_plait_sf"/>
</dbReference>
<dbReference type="PROSITE" id="PS50102">
    <property type="entry name" value="RRM"/>
    <property type="match status" value="1"/>
</dbReference>
<dbReference type="GO" id="GO:0004540">
    <property type="term" value="F:RNA nuclease activity"/>
    <property type="evidence" value="ECO:0007669"/>
    <property type="project" value="InterPro"/>
</dbReference>
<feature type="compositionally biased region" description="Polar residues" evidence="10">
    <location>
        <begin position="733"/>
        <end position="749"/>
    </location>
</feature>
<dbReference type="EMBL" id="MU827778">
    <property type="protein sequence ID" value="KAJ7340352.1"/>
    <property type="molecule type" value="Genomic_DNA"/>
</dbReference>
<dbReference type="Gene3D" id="3.30.420.610">
    <property type="entry name" value="LOTUS domain-like"/>
    <property type="match status" value="2"/>
</dbReference>
<keyword evidence="4 9" id="KW-0694">RNA-binding</keyword>
<dbReference type="CDD" id="cd12255">
    <property type="entry name" value="RRM1_LKAP"/>
    <property type="match status" value="1"/>
</dbReference>
<comment type="caution">
    <text evidence="13">The sequence shown here is derived from an EMBL/GenBank/DDBJ whole genome shotgun (WGS) entry which is preliminary data.</text>
</comment>
<keyword evidence="7" id="KW-0469">Meiosis</keyword>
<evidence type="ECO:0000313" key="14">
    <source>
        <dbReference type="Proteomes" id="UP001163046"/>
    </source>
</evidence>
<feature type="domain" description="HTH OST-type" evidence="12">
    <location>
        <begin position="1131"/>
        <end position="1205"/>
    </location>
</feature>
<dbReference type="Pfam" id="PF01936">
    <property type="entry name" value="NYN"/>
    <property type="match status" value="1"/>
</dbReference>
<evidence type="ECO:0000256" key="1">
    <source>
        <dbReference type="ARBA" id="ARBA00004275"/>
    </source>
</evidence>
<evidence type="ECO:0000259" key="11">
    <source>
        <dbReference type="PROSITE" id="PS50102"/>
    </source>
</evidence>
<dbReference type="Gene3D" id="3.30.70.330">
    <property type="match status" value="3"/>
</dbReference>
<accession>A0A9W9YJQ3</accession>
<dbReference type="InterPro" id="IPR000504">
    <property type="entry name" value="RRM_dom"/>
</dbReference>
<dbReference type="PROSITE" id="PS51644">
    <property type="entry name" value="HTH_OST"/>
    <property type="match status" value="3"/>
</dbReference>
<dbReference type="Gene3D" id="3.40.50.1010">
    <property type="entry name" value="5'-nuclease"/>
    <property type="match status" value="1"/>
</dbReference>
<dbReference type="InterPro" id="IPR021139">
    <property type="entry name" value="NYN"/>
</dbReference>
<dbReference type="OrthoDB" id="549353at2759"/>
<dbReference type="Pfam" id="PF12872">
    <property type="entry name" value="OST-HTH"/>
    <property type="match status" value="3"/>
</dbReference>
<evidence type="ECO:0000259" key="12">
    <source>
        <dbReference type="PROSITE" id="PS51644"/>
    </source>
</evidence>
<dbReference type="GO" id="GO:0051321">
    <property type="term" value="P:meiotic cell cycle"/>
    <property type="evidence" value="ECO:0007669"/>
    <property type="project" value="UniProtKB-KW"/>
</dbReference>
<feature type="region of interest" description="Disordered" evidence="10">
    <location>
        <begin position="702"/>
        <end position="749"/>
    </location>
</feature>
<feature type="domain" description="RRM" evidence="11">
    <location>
        <begin position="4"/>
        <end position="81"/>
    </location>
</feature>
<sequence length="1283" mass="141494">MADFPVWVGGLSVDVKENVLHNLFHKFGPLKNIVILKDASGRSKQCGFVNFLSQEVAELAAKKMDGCTILGQAIKTKGPLELLATGKTTTFMPATGADSDKKDYRALTDCVFFVENRECFPKTGEHCPFRHCVAARQTDVVCEKWIQKQCMDRLCCNRHPKLIKQQSDHVVKVIASRCPSHNAFKCTGECGFDDCNTHFMEQDALQEHINRGREKKFSLTSSCSQCKAIFFSEQERQQHSCLNAAEESLPPPLHGPSSTLNFLQSSSFQVKRNSPVMFTNSSPKNLIKPHHLCTNPSSSLLNHPTQCANRFCDCARNHTCTCTDHAGNVKGSFCVCSSCGKTYENSGDSLSDFDISVDSAGIGGHRCPNSPSVRGFISDADALAFKNSLTGSPSQGSAAPEPEPIGVFWDIENCPVPRGKSASAVVQKIRKEFFSGKREVEFMCVCDISKEKKEVIEELNTAQVTVVHINATSKNAADDKLRQSLRRFGQSYPPPATVILVSGDINFAAELSDLRHRHNLEVICLHNAQAQAALLACAHDARRFDHFTADLPVVFPPKAPEESGLSSELLVLNLPMGKDVTQVKNRLKKLSDNCGGKVVSISGRTSVLRFPNPASAARARKRMDKEDVFGSTIQVVYSTTSQGTCSPQKSKKPQPVETAGNSVNKGRDSSPKSTYNGPLQKEKAGSNCALLDNFIINDSSSCKKGAKQESKTSTTPVDDSPDSGDSTEENDSKQGPSLPTSTGPQFISHQTMFSNGSYAGIWPHPIYQNFMNLPAQGTGFPGITPLAPPLMGGPHLAASWLASLHNFTVLDQQRGGIDLLVTNLDENVSKKELKKKLASVFREHCKVLSVILHSGEGIPLRAFVKVPKLSDAHLAICKVHQKKIFNTYVTVNIATDKEKELCFLRCEVTSILKEAPLHFLPLNKFLSDYYEKCSRAFDMTSVGLIHDLVVITGKPGNQAISLVTRAIGSVKVSVEPEQFARDVHVLLKSCEGTLPLVSFAASYWLKFDKKIEFNEQGTAFADVLSCVPNVKITDSLMVSWAKQAVNNGGNVGKLLELSKDLQELLLMQEEFKLPFSSVISDYQLWFAKKTPFDPVVYGFTSVVPLLEALPAVAQVARQGSERWLILSQPLKIKAFEKNLKMLLESQPDRVIALGNFVSTYMRFFGQKCKIATFGFSKLTDLIEAVPKVAKIQGTGDQRFICLVEKDKGSKSEKRNEKQILVKELKELLCSCEGQRLPMATVLARYYQHFGRLLKIGDYGARRLEDLVEVYLHYRSQRYVVKST</sequence>
<comment type="subcellular location">
    <subcellularLocation>
        <location evidence="1">Peroxisome</location>
    </subcellularLocation>
</comment>
<evidence type="ECO:0000256" key="10">
    <source>
        <dbReference type="SAM" id="MobiDB-lite"/>
    </source>
</evidence>
<keyword evidence="14" id="KW-1185">Reference proteome</keyword>
<dbReference type="InterPro" id="IPR035979">
    <property type="entry name" value="RBD_domain_sf"/>
</dbReference>
<evidence type="ECO:0000256" key="3">
    <source>
        <dbReference type="ARBA" id="ARBA00022737"/>
    </source>
</evidence>
<dbReference type="InterPro" id="IPR025605">
    <property type="entry name" value="OST-HTH/LOTUS_dom"/>
</dbReference>
<keyword evidence="6" id="KW-0576">Peroxisome</keyword>
<dbReference type="InterPro" id="IPR024768">
    <property type="entry name" value="Marf1"/>
</dbReference>
<evidence type="ECO:0000256" key="2">
    <source>
        <dbReference type="ARBA" id="ARBA00022152"/>
    </source>
</evidence>
<dbReference type="CDD" id="cd00590">
    <property type="entry name" value="RRM_SF"/>
    <property type="match status" value="1"/>
</dbReference>
<dbReference type="GO" id="GO:0010468">
    <property type="term" value="P:regulation of gene expression"/>
    <property type="evidence" value="ECO:0007669"/>
    <property type="project" value="InterPro"/>
</dbReference>
<dbReference type="SUPFAM" id="SSF54928">
    <property type="entry name" value="RNA-binding domain, RBD"/>
    <property type="match status" value="3"/>
</dbReference>
<evidence type="ECO:0000256" key="9">
    <source>
        <dbReference type="PROSITE-ProRule" id="PRU00176"/>
    </source>
</evidence>
<dbReference type="GO" id="GO:0005777">
    <property type="term" value="C:peroxisome"/>
    <property type="evidence" value="ECO:0007669"/>
    <property type="project" value="UniProtKB-SubCell"/>
</dbReference>
<dbReference type="Proteomes" id="UP001163046">
    <property type="component" value="Unassembled WGS sequence"/>
</dbReference>
<evidence type="ECO:0000256" key="4">
    <source>
        <dbReference type="ARBA" id="ARBA00022884"/>
    </source>
</evidence>
<evidence type="ECO:0000256" key="5">
    <source>
        <dbReference type="ARBA" id="ARBA00022943"/>
    </source>
</evidence>
<evidence type="ECO:0000313" key="13">
    <source>
        <dbReference type="EMBL" id="KAJ7340352.1"/>
    </source>
</evidence>
<dbReference type="InterPro" id="IPR041966">
    <property type="entry name" value="LOTUS-like"/>
</dbReference>
<reference evidence="13" key="1">
    <citation type="submission" date="2023-01" db="EMBL/GenBank/DDBJ databases">
        <title>Genome assembly of the deep-sea coral Lophelia pertusa.</title>
        <authorList>
            <person name="Herrera S."/>
            <person name="Cordes E."/>
        </authorList>
    </citation>
    <scope>NUCLEOTIDE SEQUENCE</scope>
    <source>
        <strain evidence="13">USNM1676648</strain>
        <tissue evidence="13">Polyp</tissue>
    </source>
</reference>
<dbReference type="GO" id="GO:0003723">
    <property type="term" value="F:RNA binding"/>
    <property type="evidence" value="ECO:0007669"/>
    <property type="project" value="UniProtKB-UniRule"/>
</dbReference>
<dbReference type="PANTHER" id="PTHR14379:SF3">
    <property type="entry name" value="MEIOSIS REGULATOR AND MRNA STABILITY FACTOR 1"/>
    <property type="match status" value="1"/>
</dbReference>
<dbReference type="CDD" id="cd08824">
    <property type="entry name" value="LOTUS"/>
    <property type="match status" value="1"/>
</dbReference>